<organism evidence="1">
    <name type="scientific">marine sediment metagenome</name>
    <dbReference type="NCBI Taxonomy" id="412755"/>
    <lineage>
        <taxon>unclassified sequences</taxon>
        <taxon>metagenomes</taxon>
        <taxon>ecological metagenomes</taxon>
    </lineage>
</organism>
<accession>A0A0F9RLW9</accession>
<gene>
    <name evidence="1" type="ORF">LCGC14_0560960</name>
</gene>
<protein>
    <submittedName>
        <fullName evidence="1">Uncharacterized protein</fullName>
    </submittedName>
</protein>
<name>A0A0F9RLW9_9ZZZZ</name>
<evidence type="ECO:0000313" key="1">
    <source>
        <dbReference type="EMBL" id="KKN57550.1"/>
    </source>
</evidence>
<sequence length="57" mass="6313">MACTGMTTWQIWFTDGDTPNAFYLVKAINIEEAKSLSVDMAERGKLTIIGITPYLSV</sequence>
<comment type="caution">
    <text evidence="1">The sequence shown here is derived from an EMBL/GenBank/DDBJ whole genome shotgun (WGS) entry which is preliminary data.</text>
</comment>
<dbReference type="EMBL" id="LAZR01000798">
    <property type="protein sequence ID" value="KKN57550.1"/>
    <property type="molecule type" value="Genomic_DNA"/>
</dbReference>
<proteinExistence type="predicted"/>
<reference evidence="1" key="1">
    <citation type="journal article" date="2015" name="Nature">
        <title>Complex archaea that bridge the gap between prokaryotes and eukaryotes.</title>
        <authorList>
            <person name="Spang A."/>
            <person name="Saw J.H."/>
            <person name="Jorgensen S.L."/>
            <person name="Zaremba-Niedzwiedzka K."/>
            <person name="Martijn J."/>
            <person name="Lind A.E."/>
            <person name="van Eijk R."/>
            <person name="Schleper C."/>
            <person name="Guy L."/>
            <person name="Ettema T.J."/>
        </authorList>
    </citation>
    <scope>NUCLEOTIDE SEQUENCE</scope>
</reference>
<dbReference type="AlphaFoldDB" id="A0A0F9RLW9"/>